<dbReference type="PANTHER" id="PTHR22850">
    <property type="entry name" value="WD40 REPEAT FAMILY"/>
    <property type="match status" value="1"/>
</dbReference>
<dbReference type="SUPFAM" id="SSF50978">
    <property type="entry name" value="WD40 repeat-like"/>
    <property type="match status" value="1"/>
</dbReference>
<dbReference type="PROSITE" id="PS50082">
    <property type="entry name" value="WD_REPEATS_2"/>
    <property type="match status" value="3"/>
</dbReference>
<evidence type="ECO:0000256" key="5">
    <source>
        <dbReference type="ARBA" id="ARBA00023242"/>
    </source>
</evidence>
<evidence type="ECO:0000256" key="2">
    <source>
        <dbReference type="ARBA" id="ARBA00022574"/>
    </source>
</evidence>
<feature type="domain" description="Histone-binding protein RBBP4-like N-terminal" evidence="7">
    <location>
        <begin position="25"/>
        <end position="95"/>
    </location>
</feature>
<dbReference type="InterPro" id="IPR015943">
    <property type="entry name" value="WD40/YVTN_repeat-like_dom_sf"/>
</dbReference>
<dbReference type="AlphaFoldDB" id="A0A5B0Q894"/>
<feature type="repeat" description="WD" evidence="6">
    <location>
        <begin position="166"/>
        <end position="199"/>
    </location>
</feature>
<dbReference type="GO" id="GO:0016740">
    <property type="term" value="F:transferase activity"/>
    <property type="evidence" value="ECO:0007669"/>
    <property type="project" value="UniProtKB-KW"/>
</dbReference>
<accession>A0A5B0Q894</accession>
<evidence type="ECO:0000313" key="9">
    <source>
        <dbReference type="Proteomes" id="UP000325313"/>
    </source>
</evidence>
<gene>
    <name evidence="8" type="primary">HAT2_1</name>
    <name evidence="8" type="ORF">PGTUg99_026817</name>
</gene>
<evidence type="ECO:0000256" key="6">
    <source>
        <dbReference type="PROSITE-ProRule" id="PRU00221"/>
    </source>
</evidence>
<evidence type="ECO:0000259" key="7">
    <source>
        <dbReference type="Pfam" id="PF12265"/>
    </source>
</evidence>
<dbReference type="PRINTS" id="PR00320">
    <property type="entry name" value="GPROTEINBRPT"/>
</dbReference>
<feature type="repeat" description="WD" evidence="6">
    <location>
        <begin position="267"/>
        <end position="300"/>
    </location>
</feature>
<dbReference type="InterPro" id="IPR036322">
    <property type="entry name" value="WD40_repeat_dom_sf"/>
</dbReference>
<dbReference type="SMART" id="SM00320">
    <property type="entry name" value="WD40"/>
    <property type="match status" value="3"/>
</dbReference>
<keyword evidence="8" id="KW-0808">Transferase</keyword>
<keyword evidence="2 6" id="KW-0853">WD repeat</keyword>
<keyword evidence="5" id="KW-0539">Nucleus</keyword>
<dbReference type="InterPro" id="IPR020472">
    <property type="entry name" value="WD40_PAC1"/>
</dbReference>
<sequence length="320" mass="35838">MVPRPLTGVCDTQRSAMALAKIANEEYKTWKKNSPFLYDLVLTHALDWPTLTTQWFPDQELSADKSHTTQRILIGTHTSDNEPNYLQIVNVRLPNPNSEELGLDKYDEQSGEIGSYSDTQPRFKIIQSIPHVGEVNRARYMPQNPDLIATWDTRNPDTTKAAQAVIEAHNGEINTVAFSPQSEFLLVTGGADQNINLWDNRNLSNKLHCLQSHQDELISLAWSPFHPTVFCSGSSDRRINIWDLSKIGEEQTPDDAEDGPPELLFIHGGHTARPTDVSWSPTTPWHLVSAAEDNVIQLWSPNSTITKGPNGISIPLDELE</sequence>
<reference evidence="8 9" key="1">
    <citation type="submission" date="2019-05" db="EMBL/GenBank/DDBJ databases">
        <title>Emergence of the Ug99 lineage of the wheat stem rust pathogen through somatic hybridization.</title>
        <authorList>
            <person name="Li F."/>
            <person name="Upadhyaya N.M."/>
            <person name="Sperschneider J."/>
            <person name="Matny O."/>
            <person name="Nguyen-Phuc H."/>
            <person name="Mago R."/>
            <person name="Raley C."/>
            <person name="Miller M.E."/>
            <person name="Silverstein K.A.T."/>
            <person name="Henningsen E."/>
            <person name="Hirsch C.D."/>
            <person name="Visser B."/>
            <person name="Pretorius Z.A."/>
            <person name="Steffenson B.J."/>
            <person name="Schwessinger B."/>
            <person name="Dodds P.N."/>
            <person name="Figueroa M."/>
        </authorList>
    </citation>
    <scope>NUCLEOTIDE SEQUENCE [LARGE SCALE GENOMIC DNA]</scope>
    <source>
        <strain evidence="8 9">Ug99</strain>
    </source>
</reference>
<keyword evidence="4" id="KW-0156">Chromatin regulator</keyword>
<dbReference type="InterPro" id="IPR001680">
    <property type="entry name" value="WD40_rpt"/>
</dbReference>
<dbReference type="GO" id="GO:0006325">
    <property type="term" value="P:chromatin organization"/>
    <property type="evidence" value="ECO:0007669"/>
    <property type="project" value="UniProtKB-KW"/>
</dbReference>
<protein>
    <submittedName>
        <fullName evidence="8">Histone acetyltransferase type B subunit 2</fullName>
    </submittedName>
</protein>
<dbReference type="InterPro" id="IPR022052">
    <property type="entry name" value="Histone-bd_RBBP4-like_N"/>
</dbReference>
<keyword evidence="3" id="KW-0677">Repeat</keyword>
<proteinExistence type="predicted"/>
<feature type="repeat" description="WD" evidence="6">
    <location>
        <begin position="210"/>
        <end position="252"/>
    </location>
</feature>
<dbReference type="PROSITE" id="PS50294">
    <property type="entry name" value="WD_REPEATS_REGION"/>
    <property type="match status" value="2"/>
</dbReference>
<dbReference type="InterPro" id="IPR050459">
    <property type="entry name" value="WD_repeat_RBAP46/RBAP48/MSI1"/>
</dbReference>
<evidence type="ECO:0000256" key="4">
    <source>
        <dbReference type="ARBA" id="ARBA00022853"/>
    </source>
</evidence>
<name>A0A5B0Q894_PUCGR</name>
<comment type="caution">
    <text evidence="8">The sequence shown here is derived from an EMBL/GenBank/DDBJ whole genome shotgun (WGS) entry which is preliminary data.</text>
</comment>
<evidence type="ECO:0000256" key="1">
    <source>
        <dbReference type="ARBA" id="ARBA00004123"/>
    </source>
</evidence>
<dbReference type="Pfam" id="PF12265">
    <property type="entry name" value="CAF1C_H4-bd"/>
    <property type="match status" value="1"/>
</dbReference>
<dbReference type="Gene3D" id="2.130.10.10">
    <property type="entry name" value="YVTN repeat-like/Quinoprotein amine dehydrogenase"/>
    <property type="match status" value="2"/>
</dbReference>
<organism evidence="8 9">
    <name type="scientific">Puccinia graminis f. sp. tritici</name>
    <dbReference type="NCBI Taxonomy" id="56615"/>
    <lineage>
        <taxon>Eukaryota</taxon>
        <taxon>Fungi</taxon>
        <taxon>Dikarya</taxon>
        <taxon>Basidiomycota</taxon>
        <taxon>Pucciniomycotina</taxon>
        <taxon>Pucciniomycetes</taxon>
        <taxon>Pucciniales</taxon>
        <taxon>Pucciniaceae</taxon>
        <taxon>Puccinia</taxon>
    </lineage>
</organism>
<comment type="subcellular location">
    <subcellularLocation>
        <location evidence="1">Nucleus</location>
    </subcellularLocation>
</comment>
<dbReference type="EMBL" id="VDEP01000305">
    <property type="protein sequence ID" value="KAA1109299.1"/>
    <property type="molecule type" value="Genomic_DNA"/>
</dbReference>
<evidence type="ECO:0000256" key="3">
    <source>
        <dbReference type="ARBA" id="ARBA00022737"/>
    </source>
</evidence>
<dbReference type="Proteomes" id="UP000325313">
    <property type="component" value="Unassembled WGS sequence"/>
</dbReference>
<evidence type="ECO:0000313" key="8">
    <source>
        <dbReference type="EMBL" id="KAA1109299.1"/>
    </source>
</evidence>
<dbReference type="Pfam" id="PF00400">
    <property type="entry name" value="WD40"/>
    <property type="match status" value="3"/>
</dbReference>
<dbReference type="GO" id="GO:0005634">
    <property type="term" value="C:nucleus"/>
    <property type="evidence" value="ECO:0007669"/>
    <property type="project" value="UniProtKB-SubCell"/>
</dbReference>